<dbReference type="STRING" id="84035.SAMN05660742_1225"/>
<accession>A0A1H7CNZ5</accession>
<reference evidence="2 3" key="1">
    <citation type="submission" date="2016-10" db="EMBL/GenBank/DDBJ databases">
        <authorList>
            <person name="de Groot N.N."/>
        </authorList>
    </citation>
    <scope>NUCLEOTIDE SEQUENCE [LARGE SCALE GENOMIC DNA]</scope>
    <source>
        <strain evidence="2 3">DSM 2179</strain>
    </source>
</reference>
<dbReference type="AlphaFoldDB" id="A0A1H7CNZ5"/>
<dbReference type="Proteomes" id="UP000199662">
    <property type="component" value="Unassembled WGS sequence"/>
</dbReference>
<proteinExistence type="predicted"/>
<name>A0A1H7CNZ5_9FIRM</name>
<organism evidence="2 3">
    <name type="scientific">Propionispira arboris</name>
    <dbReference type="NCBI Taxonomy" id="84035"/>
    <lineage>
        <taxon>Bacteria</taxon>
        <taxon>Bacillati</taxon>
        <taxon>Bacillota</taxon>
        <taxon>Negativicutes</taxon>
        <taxon>Selenomonadales</taxon>
        <taxon>Selenomonadaceae</taxon>
        <taxon>Propionispira</taxon>
    </lineage>
</organism>
<gene>
    <name evidence="2" type="ORF">SAMN05660742_1225</name>
</gene>
<dbReference type="Pfam" id="PF22294">
    <property type="entry name" value="DUF6966"/>
    <property type="match status" value="1"/>
</dbReference>
<sequence>MNFNRNDIEIHYCQSLRALKFIFEQTEVHYWAKWIEKDLDECENEKSVHHHISAYGGMGSLSDLIICTQNGHL</sequence>
<dbReference type="RefSeq" id="WP_091834682.1">
    <property type="nucleotide sequence ID" value="NZ_FNZK01000022.1"/>
</dbReference>
<evidence type="ECO:0000313" key="2">
    <source>
        <dbReference type="EMBL" id="SEJ88862.1"/>
    </source>
</evidence>
<keyword evidence="3" id="KW-1185">Reference proteome</keyword>
<dbReference type="EMBL" id="FNZK01000022">
    <property type="protein sequence ID" value="SEJ88862.1"/>
    <property type="molecule type" value="Genomic_DNA"/>
</dbReference>
<evidence type="ECO:0000259" key="1">
    <source>
        <dbReference type="Pfam" id="PF22294"/>
    </source>
</evidence>
<dbReference type="InterPro" id="IPR054239">
    <property type="entry name" value="DUF6966"/>
</dbReference>
<feature type="domain" description="DUF6966" evidence="1">
    <location>
        <begin position="29"/>
        <end position="72"/>
    </location>
</feature>
<protein>
    <recommendedName>
        <fullName evidence="1">DUF6966 domain-containing protein</fullName>
    </recommendedName>
</protein>
<evidence type="ECO:0000313" key="3">
    <source>
        <dbReference type="Proteomes" id="UP000199662"/>
    </source>
</evidence>